<name>A0A923KWD6_9FIRM</name>
<feature type="transmembrane region" description="Helical" evidence="2">
    <location>
        <begin position="676"/>
        <end position="696"/>
    </location>
</feature>
<dbReference type="Gene3D" id="2.160.20.20">
    <property type="match status" value="1"/>
</dbReference>
<accession>A0A923KWD6</accession>
<feature type="region of interest" description="Disordered" evidence="1">
    <location>
        <begin position="648"/>
        <end position="672"/>
    </location>
</feature>
<keyword evidence="2" id="KW-0812">Transmembrane</keyword>
<dbReference type="AlphaFoldDB" id="A0A923KWD6"/>
<gene>
    <name evidence="4" type="ORF">H8S23_09705</name>
</gene>
<organism evidence="4 5">
    <name type="scientific">Anaerofilum hominis</name>
    <dbReference type="NCBI Taxonomy" id="2763016"/>
    <lineage>
        <taxon>Bacteria</taxon>
        <taxon>Bacillati</taxon>
        <taxon>Bacillota</taxon>
        <taxon>Clostridia</taxon>
        <taxon>Eubacteriales</taxon>
        <taxon>Oscillospiraceae</taxon>
        <taxon>Anaerofilum</taxon>
    </lineage>
</organism>
<keyword evidence="3" id="KW-0732">Signal</keyword>
<dbReference type="RefSeq" id="WP_186888143.1">
    <property type="nucleotide sequence ID" value="NZ_JACONZ010000003.1"/>
</dbReference>
<keyword evidence="2" id="KW-0472">Membrane</keyword>
<feature type="chain" id="PRO_5037151500" evidence="3">
    <location>
        <begin position="30"/>
        <end position="708"/>
    </location>
</feature>
<evidence type="ECO:0000256" key="2">
    <source>
        <dbReference type="SAM" id="Phobius"/>
    </source>
</evidence>
<dbReference type="InterPro" id="IPR012332">
    <property type="entry name" value="Autotransporter_pectin_lyase_C"/>
</dbReference>
<protein>
    <submittedName>
        <fullName evidence="4">Uncharacterized protein</fullName>
    </submittedName>
</protein>
<dbReference type="EMBL" id="JACONZ010000003">
    <property type="protein sequence ID" value="MBC5581781.1"/>
    <property type="molecule type" value="Genomic_DNA"/>
</dbReference>
<proteinExistence type="predicted"/>
<evidence type="ECO:0000313" key="5">
    <source>
        <dbReference type="Proteomes" id="UP000659630"/>
    </source>
</evidence>
<keyword evidence="2" id="KW-1133">Transmembrane helix</keyword>
<sequence length="708" mass="71773">MKQAKPGRLISVLLMLTMVFSLCGMTVFAAEYGVQINTGATGNTKNTWVSDSNAADILEDGGSVSYDATANTLTLNNANLSYDGSGNSIIYAPNNKDLIINLIGTNTMRADQCIFVTGTLTITGEGSLTADGVSYAVAGLKGLTVDGTKVSANTTGNSSAAILSSQGIVTIQNGATVEATSTNKSGISGTNGVTVTGGSIVKAFAQNSEYDAALAASSGEIKIENSTVTAASANAAGISTNGNVTITDSTVEAKSEFPGTDDFGIYAIGGNNVSISGGTVTAVSTGKGANAICAWDAINISNDAAVTAKAENSASYPSIFAENSVSISGSQVTTVSGGDAGIFTPGSVSITDGSDVEASGYWPAIRGNGGVTMTGSTVAAESSNDVAIYSPQNVSIADSIVEAKGVEGANGIKANGAASSNGSWISTSGSETFEGSIANSVLINGTKGTVVGDAVIPGDVTIPAGTTLTIPSGASLTVPAGVTLTNQGTVDGEGKVTNNGTVNCATHTRGTATCTQKAVCAVCGKEYGDLLAHSLTKTEKKPAACTQAGHEAYWTCSVCNKLFSDENGTTEIEKPVAIAATGHSYGTDWNYDANGHWHECTVCHGKDAVVVHTFHWVIDKEATASEKGSKYEECSVCHYKRATVEIPATGSTTTTPASPPSRPDKTNPQTGDTNHLGVYVSLLLVSVIGLGTTFAISKKRNCHGKQAK</sequence>
<evidence type="ECO:0000313" key="4">
    <source>
        <dbReference type="EMBL" id="MBC5581781.1"/>
    </source>
</evidence>
<reference evidence="4" key="1">
    <citation type="submission" date="2020-08" db="EMBL/GenBank/DDBJ databases">
        <title>Genome public.</title>
        <authorList>
            <person name="Liu C."/>
            <person name="Sun Q."/>
        </authorList>
    </citation>
    <scope>NUCLEOTIDE SEQUENCE</scope>
    <source>
        <strain evidence="4">BX8</strain>
    </source>
</reference>
<feature type="signal peptide" evidence="3">
    <location>
        <begin position="1"/>
        <end position="29"/>
    </location>
</feature>
<evidence type="ECO:0000256" key="1">
    <source>
        <dbReference type="SAM" id="MobiDB-lite"/>
    </source>
</evidence>
<keyword evidence="5" id="KW-1185">Reference proteome</keyword>
<evidence type="ECO:0000256" key="3">
    <source>
        <dbReference type="SAM" id="SignalP"/>
    </source>
</evidence>
<dbReference type="Proteomes" id="UP000659630">
    <property type="component" value="Unassembled WGS sequence"/>
</dbReference>
<comment type="caution">
    <text evidence="4">The sequence shown here is derived from an EMBL/GenBank/DDBJ whole genome shotgun (WGS) entry which is preliminary data.</text>
</comment>